<reference evidence="1 2" key="1">
    <citation type="journal article" date="2019" name="Nat. Ecol. Evol.">
        <title>Megaphylogeny resolves global patterns of mushroom evolution.</title>
        <authorList>
            <person name="Varga T."/>
            <person name="Krizsan K."/>
            <person name="Foldi C."/>
            <person name="Dima B."/>
            <person name="Sanchez-Garcia M."/>
            <person name="Sanchez-Ramirez S."/>
            <person name="Szollosi G.J."/>
            <person name="Szarkandi J.G."/>
            <person name="Papp V."/>
            <person name="Albert L."/>
            <person name="Andreopoulos W."/>
            <person name="Angelini C."/>
            <person name="Antonin V."/>
            <person name="Barry K.W."/>
            <person name="Bougher N.L."/>
            <person name="Buchanan P."/>
            <person name="Buyck B."/>
            <person name="Bense V."/>
            <person name="Catcheside P."/>
            <person name="Chovatia M."/>
            <person name="Cooper J."/>
            <person name="Damon W."/>
            <person name="Desjardin D."/>
            <person name="Finy P."/>
            <person name="Geml J."/>
            <person name="Haridas S."/>
            <person name="Hughes K."/>
            <person name="Justo A."/>
            <person name="Karasinski D."/>
            <person name="Kautmanova I."/>
            <person name="Kiss B."/>
            <person name="Kocsube S."/>
            <person name="Kotiranta H."/>
            <person name="LaButti K.M."/>
            <person name="Lechner B.E."/>
            <person name="Liimatainen K."/>
            <person name="Lipzen A."/>
            <person name="Lukacs Z."/>
            <person name="Mihaltcheva S."/>
            <person name="Morgado L.N."/>
            <person name="Niskanen T."/>
            <person name="Noordeloos M.E."/>
            <person name="Ohm R.A."/>
            <person name="Ortiz-Santana B."/>
            <person name="Ovrebo C."/>
            <person name="Racz N."/>
            <person name="Riley R."/>
            <person name="Savchenko A."/>
            <person name="Shiryaev A."/>
            <person name="Soop K."/>
            <person name="Spirin V."/>
            <person name="Szebenyi C."/>
            <person name="Tomsovsky M."/>
            <person name="Tulloss R.E."/>
            <person name="Uehling J."/>
            <person name="Grigoriev I.V."/>
            <person name="Vagvolgyi C."/>
            <person name="Papp T."/>
            <person name="Martin F.M."/>
            <person name="Miettinen O."/>
            <person name="Hibbett D.S."/>
            <person name="Nagy L.G."/>
        </authorList>
    </citation>
    <scope>NUCLEOTIDE SEQUENCE [LARGE SCALE GENOMIC DNA]</scope>
    <source>
        <strain evidence="1 2">FP101781</strain>
    </source>
</reference>
<evidence type="ECO:0000313" key="1">
    <source>
        <dbReference type="EMBL" id="TEB21367.1"/>
    </source>
</evidence>
<proteinExistence type="predicted"/>
<dbReference type="SUPFAM" id="SSF52047">
    <property type="entry name" value="RNI-like"/>
    <property type="match status" value="1"/>
</dbReference>
<keyword evidence="2" id="KW-1185">Reference proteome</keyword>
<dbReference type="Proteomes" id="UP000298030">
    <property type="component" value="Unassembled WGS sequence"/>
</dbReference>
<sequence length="242" mass="27998">MPCQSRLKVTRRARILEYPVYRTLTHLAIDGIVFIEDLVGPSRGVSLRTALTGVRYLTLNQLTVCAFTFRDARVLDIFFQSIRSMSKLERLTLGHFALPDPNHPPKLPASLANYPIPIKTLSINHTHGDSLSFLFECFEPETLRLESCWFIRHLPDCDELTLSRIQTFDKFFKVLLGWDGCKLTIDSCPFLDEMVVGRLRGAMIDTGEAIWPGVNVFFHGYGYEVWRRIEEFQDLRWRLETQ</sequence>
<name>A0A4Y7SHJ8_COPMI</name>
<organism evidence="1 2">
    <name type="scientific">Coprinellus micaceus</name>
    <name type="common">Glistening ink-cap mushroom</name>
    <name type="synonym">Coprinus micaceus</name>
    <dbReference type="NCBI Taxonomy" id="71717"/>
    <lineage>
        <taxon>Eukaryota</taxon>
        <taxon>Fungi</taxon>
        <taxon>Dikarya</taxon>
        <taxon>Basidiomycota</taxon>
        <taxon>Agaricomycotina</taxon>
        <taxon>Agaricomycetes</taxon>
        <taxon>Agaricomycetidae</taxon>
        <taxon>Agaricales</taxon>
        <taxon>Agaricineae</taxon>
        <taxon>Psathyrellaceae</taxon>
        <taxon>Coprinellus</taxon>
    </lineage>
</organism>
<gene>
    <name evidence="1" type="ORF">FA13DRAFT_1741947</name>
</gene>
<evidence type="ECO:0000313" key="2">
    <source>
        <dbReference type="Proteomes" id="UP000298030"/>
    </source>
</evidence>
<dbReference type="AlphaFoldDB" id="A0A4Y7SHJ8"/>
<evidence type="ECO:0008006" key="3">
    <source>
        <dbReference type="Google" id="ProtNLM"/>
    </source>
</evidence>
<comment type="caution">
    <text evidence="1">The sequence shown here is derived from an EMBL/GenBank/DDBJ whole genome shotgun (WGS) entry which is preliminary data.</text>
</comment>
<dbReference type="EMBL" id="QPFP01000112">
    <property type="protein sequence ID" value="TEB21367.1"/>
    <property type="molecule type" value="Genomic_DNA"/>
</dbReference>
<accession>A0A4Y7SHJ8</accession>
<protein>
    <recommendedName>
        <fullName evidence="3">F-box domain-containing protein</fullName>
    </recommendedName>
</protein>